<dbReference type="InterPro" id="IPR036909">
    <property type="entry name" value="Cyt_c-like_dom_sf"/>
</dbReference>
<feature type="region of interest" description="Disordered" evidence="7">
    <location>
        <begin position="1"/>
        <end position="30"/>
    </location>
</feature>
<dbReference type="Gene3D" id="1.10.760.10">
    <property type="entry name" value="Cytochrome c-like domain"/>
    <property type="match status" value="1"/>
</dbReference>
<evidence type="ECO:0000259" key="8">
    <source>
        <dbReference type="PROSITE" id="PS51007"/>
    </source>
</evidence>
<protein>
    <submittedName>
        <fullName evidence="9">Putative Cytochrome c-554(548)</fullName>
    </submittedName>
</protein>
<keyword evidence="4" id="KW-0249">Electron transport</keyword>
<gene>
    <name evidence="9" type="ORF">BQ8794_130253</name>
</gene>
<keyword evidence="5 6" id="KW-0408">Iron</keyword>
<evidence type="ECO:0000256" key="4">
    <source>
        <dbReference type="ARBA" id="ARBA00022982"/>
    </source>
</evidence>
<proteinExistence type="predicted"/>
<dbReference type="STRING" id="1631249.BQ8794_130253"/>
<reference evidence="10" key="1">
    <citation type="submission" date="2017-01" db="EMBL/GenBank/DDBJ databases">
        <authorList>
            <person name="Brunel B."/>
        </authorList>
    </citation>
    <scope>NUCLEOTIDE SEQUENCE [LARGE SCALE GENOMIC DNA]</scope>
</reference>
<evidence type="ECO:0000256" key="7">
    <source>
        <dbReference type="SAM" id="MobiDB-lite"/>
    </source>
</evidence>
<dbReference type="AlphaFoldDB" id="A0A1R3V1L4"/>
<evidence type="ECO:0000313" key="9">
    <source>
        <dbReference type="EMBL" id="SIT53769.1"/>
    </source>
</evidence>
<feature type="domain" description="Cytochrome c" evidence="8">
    <location>
        <begin position="2"/>
        <end position="83"/>
    </location>
</feature>
<name>A0A1R3V1L4_9HYPH</name>
<dbReference type="Proteomes" id="UP000188388">
    <property type="component" value="Unassembled WGS sequence"/>
</dbReference>
<dbReference type="GO" id="GO:0046872">
    <property type="term" value="F:metal ion binding"/>
    <property type="evidence" value="ECO:0007669"/>
    <property type="project" value="UniProtKB-KW"/>
</dbReference>
<dbReference type="PROSITE" id="PS51007">
    <property type="entry name" value="CYTC"/>
    <property type="match status" value="1"/>
</dbReference>
<evidence type="ECO:0000256" key="2">
    <source>
        <dbReference type="ARBA" id="ARBA00022617"/>
    </source>
</evidence>
<dbReference type="SUPFAM" id="SSF46626">
    <property type="entry name" value="Cytochrome c"/>
    <property type="match status" value="1"/>
</dbReference>
<accession>A0A1R3V1L4</accession>
<dbReference type="Pfam" id="PF00034">
    <property type="entry name" value="Cytochrom_C"/>
    <property type="match status" value="1"/>
</dbReference>
<dbReference type="GO" id="GO:0020037">
    <property type="term" value="F:heme binding"/>
    <property type="evidence" value="ECO:0007669"/>
    <property type="project" value="InterPro"/>
</dbReference>
<evidence type="ECO:0000256" key="3">
    <source>
        <dbReference type="ARBA" id="ARBA00022723"/>
    </source>
</evidence>
<evidence type="ECO:0000313" key="10">
    <source>
        <dbReference type="Proteomes" id="UP000188388"/>
    </source>
</evidence>
<keyword evidence="2 6" id="KW-0349">Heme</keyword>
<dbReference type="GO" id="GO:0009055">
    <property type="term" value="F:electron transfer activity"/>
    <property type="evidence" value="ECO:0007669"/>
    <property type="project" value="InterPro"/>
</dbReference>
<dbReference type="PANTHER" id="PTHR33751:SF9">
    <property type="entry name" value="CYTOCHROME C4"/>
    <property type="match status" value="1"/>
</dbReference>
<keyword evidence="10" id="KW-1185">Reference proteome</keyword>
<dbReference type="EMBL" id="FTPD01000005">
    <property type="protein sequence ID" value="SIT53769.1"/>
    <property type="molecule type" value="Genomic_DNA"/>
</dbReference>
<keyword evidence="1" id="KW-0813">Transport</keyword>
<organism evidence="9 10">
    <name type="scientific">Mesorhizobium prunaredense</name>
    <dbReference type="NCBI Taxonomy" id="1631249"/>
    <lineage>
        <taxon>Bacteria</taxon>
        <taxon>Pseudomonadati</taxon>
        <taxon>Pseudomonadota</taxon>
        <taxon>Alphaproteobacteria</taxon>
        <taxon>Hyphomicrobiales</taxon>
        <taxon>Phyllobacteriaceae</taxon>
        <taxon>Mesorhizobium</taxon>
    </lineage>
</organism>
<evidence type="ECO:0000256" key="6">
    <source>
        <dbReference type="PROSITE-ProRule" id="PRU00433"/>
    </source>
</evidence>
<keyword evidence="3 6" id="KW-0479">Metal-binding</keyword>
<dbReference type="InterPro" id="IPR050597">
    <property type="entry name" value="Cytochrome_c_Oxidase_Subunit"/>
</dbReference>
<dbReference type="RefSeq" id="WP_077374041.1">
    <property type="nucleotide sequence ID" value="NZ_FTPD01000005.1"/>
</dbReference>
<sequence>MPPTGIPKEANVPACLGCHGRQDRSPPYPSIAGQPARYIETQLGLFRAGKRGGTRFGHLMANAAKGLTDDDVRALAAYFSRSAAASATATR</sequence>
<evidence type="ECO:0000256" key="1">
    <source>
        <dbReference type="ARBA" id="ARBA00022448"/>
    </source>
</evidence>
<dbReference type="PANTHER" id="PTHR33751">
    <property type="entry name" value="CBB3-TYPE CYTOCHROME C OXIDASE SUBUNIT FIXP"/>
    <property type="match status" value="1"/>
</dbReference>
<evidence type="ECO:0000256" key="5">
    <source>
        <dbReference type="ARBA" id="ARBA00023004"/>
    </source>
</evidence>
<dbReference type="InterPro" id="IPR009056">
    <property type="entry name" value="Cyt_c-like_dom"/>
</dbReference>